<comment type="caution">
    <text evidence="1">The sequence shown here is derived from an EMBL/GenBank/DDBJ whole genome shotgun (WGS) entry which is preliminary data.</text>
</comment>
<dbReference type="EMBL" id="PGOL01001578">
    <property type="protein sequence ID" value="PKI56733.1"/>
    <property type="molecule type" value="Genomic_DNA"/>
</dbReference>
<dbReference type="AlphaFoldDB" id="A0A218XUC1"/>
<dbReference type="Proteomes" id="UP000233551">
    <property type="component" value="Unassembled WGS sequence"/>
</dbReference>
<reference evidence="3" key="1">
    <citation type="journal article" date="2017" name="Plant J.">
        <title>The pomegranate (Punica granatum L.) genome and the genomics of punicalagin biosynthesis.</title>
        <authorList>
            <person name="Qin G."/>
            <person name="Xu C."/>
            <person name="Ming R."/>
            <person name="Tang H."/>
            <person name="Guyot R."/>
            <person name="Kramer E.M."/>
            <person name="Hu Y."/>
            <person name="Yi X."/>
            <person name="Qi Y."/>
            <person name="Xu X."/>
            <person name="Gao Z."/>
            <person name="Pan H."/>
            <person name="Jian J."/>
            <person name="Tian Y."/>
            <person name="Yue Z."/>
            <person name="Xu Y."/>
        </authorList>
    </citation>
    <scope>NUCLEOTIDE SEQUENCE [LARGE SCALE GENOMIC DNA]</scope>
    <source>
        <strain evidence="3">cv. Dabenzi</strain>
    </source>
</reference>
<evidence type="ECO:0000313" key="3">
    <source>
        <dbReference type="Proteomes" id="UP000197138"/>
    </source>
</evidence>
<protein>
    <submittedName>
        <fullName evidence="1">Uncharacterized protein</fullName>
    </submittedName>
</protein>
<organism evidence="1 3">
    <name type="scientific">Punica granatum</name>
    <name type="common">Pomegranate</name>
    <dbReference type="NCBI Taxonomy" id="22663"/>
    <lineage>
        <taxon>Eukaryota</taxon>
        <taxon>Viridiplantae</taxon>
        <taxon>Streptophyta</taxon>
        <taxon>Embryophyta</taxon>
        <taxon>Tracheophyta</taxon>
        <taxon>Spermatophyta</taxon>
        <taxon>Magnoliopsida</taxon>
        <taxon>eudicotyledons</taxon>
        <taxon>Gunneridae</taxon>
        <taxon>Pentapetalae</taxon>
        <taxon>rosids</taxon>
        <taxon>malvids</taxon>
        <taxon>Myrtales</taxon>
        <taxon>Lythraceae</taxon>
        <taxon>Punica</taxon>
    </lineage>
</organism>
<reference evidence="2 4" key="3">
    <citation type="submission" date="2017-11" db="EMBL/GenBank/DDBJ databases">
        <title>De-novo sequencing of pomegranate (Punica granatum L.) genome.</title>
        <authorList>
            <person name="Akparov Z."/>
            <person name="Amiraslanov A."/>
            <person name="Hajiyeva S."/>
            <person name="Abbasov M."/>
            <person name="Kaur K."/>
            <person name="Hamwieh A."/>
            <person name="Solovyev V."/>
            <person name="Salamov A."/>
            <person name="Braich B."/>
            <person name="Kosarev P."/>
            <person name="Mahmoud A."/>
            <person name="Hajiyev E."/>
            <person name="Babayeva S."/>
            <person name="Izzatullayeva V."/>
            <person name="Mammadov A."/>
            <person name="Mammadov A."/>
            <person name="Sharifova S."/>
            <person name="Ojaghi J."/>
            <person name="Eynullazada K."/>
            <person name="Bayramov B."/>
            <person name="Abdulazimova A."/>
            <person name="Shahmuradov I."/>
        </authorList>
    </citation>
    <scope>NUCLEOTIDE SEQUENCE [LARGE SCALE GENOMIC DNA]</scope>
    <source>
        <strain evidence="2">AG2017</strain>
        <strain evidence="4">cv. AG2017</strain>
        <tissue evidence="2">Leaf</tissue>
    </source>
</reference>
<evidence type="ECO:0000313" key="2">
    <source>
        <dbReference type="EMBL" id="PKI56733.1"/>
    </source>
</evidence>
<proteinExistence type="predicted"/>
<accession>A0A218XUC1</accession>
<sequence length="147" mass="16784">MATKKELYQIGQAGFEATDSFFGNDRAVLAPQEKRYPYYQKEVPLETIPFPYLAFRRTTVSQVPEQLFVPPPPPGPHPNFQFSHLFPAKQQNPPRRRGIPTLGPYQVQYPPQEQYGNRVPAAEATDIDNFKAAQFYGGITSIDYGWF</sequence>
<evidence type="ECO:0000313" key="4">
    <source>
        <dbReference type="Proteomes" id="UP000233551"/>
    </source>
</evidence>
<dbReference type="EMBL" id="MTKT01000799">
    <property type="protein sequence ID" value="OWM88141.1"/>
    <property type="molecule type" value="Genomic_DNA"/>
</dbReference>
<name>A0A218XUC1_PUNGR</name>
<keyword evidence="4" id="KW-1185">Reference proteome</keyword>
<dbReference type="Proteomes" id="UP000197138">
    <property type="component" value="Unassembled WGS sequence"/>
</dbReference>
<reference evidence="1" key="2">
    <citation type="submission" date="2017-06" db="EMBL/GenBank/DDBJ databases">
        <title>The pomegranate genome and the genomics of punicalagin biosynthesis.</title>
        <authorList>
            <person name="Xu C."/>
        </authorList>
    </citation>
    <scope>NUCLEOTIDE SEQUENCE [LARGE SCALE GENOMIC DNA]</scope>
    <source>
        <tissue evidence="1">Fresh leaf</tissue>
    </source>
</reference>
<evidence type="ECO:0000313" key="1">
    <source>
        <dbReference type="EMBL" id="OWM88141.1"/>
    </source>
</evidence>
<gene>
    <name evidence="1" type="ORF">CDL15_Pgr016714</name>
    <name evidence="2" type="ORF">CRG98_022893</name>
</gene>